<feature type="compositionally biased region" description="Polar residues" evidence="1">
    <location>
        <begin position="183"/>
        <end position="192"/>
    </location>
</feature>
<name>A0A4Z2IJF8_9TELE</name>
<evidence type="ECO:0000313" key="3">
    <source>
        <dbReference type="Proteomes" id="UP000314294"/>
    </source>
</evidence>
<evidence type="ECO:0000256" key="1">
    <source>
        <dbReference type="SAM" id="MobiDB-lite"/>
    </source>
</evidence>
<dbReference type="Proteomes" id="UP000314294">
    <property type="component" value="Unassembled WGS sequence"/>
</dbReference>
<organism evidence="2 3">
    <name type="scientific">Liparis tanakae</name>
    <name type="common">Tanaka's snailfish</name>
    <dbReference type="NCBI Taxonomy" id="230148"/>
    <lineage>
        <taxon>Eukaryota</taxon>
        <taxon>Metazoa</taxon>
        <taxon>Chordata</taxon>
        <taxon>Craniata</taxon>
        <taxon>Vertebrata</taxon>
        <taxon>Euteleostomi</taxon>
        <taxon>Actinopterygii</taxon>
        <taxon>Neopterygii</taxon>
        <taxon>Teleostei</taxon>
        <taxon>Neoteleostei</taxon>
        <taxon>Acanthomorphata</taxon>
        <taxon>Eupercaria</taxon>
        <taxon>Perciformes</taxon>
        <taxon>Cottioidei</taxon>
        <taxon>Cottales</taxon>
        <taxon>Liparidae</taxon>
        <taxon>Liparis</taxon>
    </lineage>
</organism>
<gene>
    <name evidence="2" type="ORF">EYF80_011655</name>
</gene>
<accession>A0A4Z2IJF8</accession>
<sequence>MSHVPWGLNDLSADGLVCYGCSASDRESQLAAGSQTECTNCERYTAPGSGRSLPIIVETVQVECYTTVDAPQVSLPVVQGLGCEHTHPQPSGLWVVVGAQPQCSPLVEVDGVLTLQQVRRCGPPASAFTSTEGGRGRAAHVAALHVGAETLLTLACVSWVMERRREAERDSRGEAKGDDSAEEQVSLSPPLK</sequence>
<keyword evidence="3" id="KW-1185">Reference proteome</keyword>
<dbReference type="EMBL" id="SRLO01000076">
    <property type="protein sequence ID" value="TNN78150.1"/>
    <property type="molecule type" value="Genomic_DNA"/>
</dbReference>
<evidence type="ECO:0000313" key="2">
    <source>
        <dbReference type="EMBL" id="TNN78150.1"/>
    </source>
</evidence>
<reference evidence="2 3" key="1">
    <citation type="submission" date="2019-03" db="EMBL/GenBank/DDBJ databases">
        <title>First draft genome of Liparis tanakae, snailfish: a comprehensive survey of snailfish specific genes.</title>
        <authorList>
            <person name="Kim W."/>
            <person name="Song I."/>
            <person name="Jeong J.-H."/>
            <person name="Kim D."/>
            <person name="Kim S."/>
            <person name="Ryu S."/>
            <person name="Song J.Y."/>
            <person name="Lee S.K."/>
        </authorList>
    </citation>
    <scope>NUCLEOTIDE SEQUENCE [LARGE SCALE GENOMIC DNA]</scope>
    <source>
        <tissue evidence="2">Muscle</tissue>
    </source>
</reference>
<feature type="region of interest" description="Disordered" evidence="1">
    <location>
        <begin position="166"/>
        <end position="192"/>
    </location>
</feature>
<dbReference type="AlphaFoldDB" id="A0A4Z2IJF8"/>
<comment type="caution">
    <text evidence="2">The sequence shown here is derived from an EMBL/GenBank/DDBJ whole genome shotgun (WGS) entry which is preliminary data.</text>
</comment>
<proteinExistence type="predicted"/>
<feature type="compositionally biased region" description="Basic and acidic residues" evidence="1">
    <location>
        <begin position="166"/>
        <end position="179"/>
    </location>
</feature>
<protein>
    <submittedName>
        <fullName evidence="2">Uncharacterized protein</fullName>
    </submittedName>
</protein>